<dbReference type="Proteomes" id="UP001329151">
    <property type="component" value="Chromosome"/>
</dbReference>
<dbReference type="AlphaFoldDB" id="A0AA86MFV9"/>
<dbReference type="EMBL" id="AP028947">
    <property type="protein sequence ID" value="BET27670.1"/>
    <property type="molecule type" value="Genomic_DNA"/>
</dbReference>
<sequence>MYKKFDDLLNDLARSRPTEQSKDGRLFFFNEQPVALIPGEMEGVHWMDIHIELKRFHVDTLAAALKVLQANLEMGSSTPIPTWFAINDKTSKLVFINRLDWRYITAKVLEDHILRCIEQMGEALRTEGV</sequence>
<dbReference type="KEGG" id="lto:RGQ30_31710"/>
<dbReference type="SUPFAM" id="SSF69635">
    <property type="entry name" value="Type III secretory system chaperone-like"/>
    <property type="match status" value="1"/>
</dbReference>
<accession>A0AA86MFV9</accession>
<organism evidence="1 2">
    <name type="scientific">Limnobacter thiooxidans</name>
    <dbReference type="NCBI Taxonomy" id="131080"/>
    <lineage>
        <taxon>Bacteria</taxon>
        <taxon>Pseudomonadati</taxon>
        <taxon>Pseudomonadota</taxon>
        <taxon>Betaproteobacteria</taxon>
        <taxon>Burkholderiales</taxon>
        <taxon>Burkholderiaceae</taxon>
        <taxon>Limnobacter</taxon>
    </lineage>
</organism>
<reference evidence="1 2" key="1">
    <citation type="submission" date="2023-10" db="EMBL/GenBank/DDBJ databases">
        <title>Complete Genome Sequence of Limnobacter thiooxidans CS-K2T, Isolated from freshwater lake sediments in Bavaria, Germany.</title>
        <authorList>
            <person name="Naruki M."/>
            <person name="Watanabe A."/>
            <person name="Warashina T."/>
            <person name="Morita T."/>
            <person name="Arakawa K."/>
        </authorList>
    </citation>
    <scope>NUCLEOTIDE SEQUENCE [LARGE SCALE GENOMIC DNA]</scope>
    <source>
        <strain evidence="1 2">CS-K2</strain>
    </source>
</reference>
<protein>
    <submittedName>
        <fullName evidence="1">Uncharacterized protein</fullName>
    </submittedName>
</protein>
<evidence type="ECO:0000313" key="2">
    <source>
        <dbReference type="Proteomes" id="UP001329151"/>
    </source>
</evidence>
<name>A0AA86MFV9_9BURK</name>
<evidence type="ECO:0000313" key="1">
    <source>
        <dbReference type="EMBL" id="BET27670.1"/>
    </source>
</evidence>
<dbReference type="RefSeq" id="WP_130557272.1">
    <property type="nucleotide sequence ID" value="NZ_AP028947.1"/>
</dbReference>
<proteinExistence type="predicted"/>
<keyword evidence="2" id="KW-1185">Reference proteome</keyword>
<gene>
    <name evidence="1" type="ORF">RGQ30_31710</name>
</gene>